<feature type="region of interest" description="Disordered" evidence="1">
    <location>
        <begin position="1"/>
        <end position="29"/>
    </location>
</feature>
<reference evidence="2" key="1">
    <citation type="submission" date="2022-01" db="EMBL/GenBank/DDBJ databases">
        <authorList>
            <person name="King R."/>
        </authorList>
    </citation>
    <scope>NUCLEOTIDE SEQUENCE</scope>
</reference>
<accession>A0A9P0HB11</accession>
<dbReference type="Proteomes" id="UP001152798">
    <property type="component" value="Chromosome 4"/>
</dbReference>
<gene>
    <name evidence="2" type="ORF">NEZAVI_LOCUS8482</name>
</gene>
<evidence type="ECO:0000313" key="2">
    <source>
        <dbReference type="EMBL" id="CAH1398925.1"/>
    </source>
</evidence>
<evidence type="ECO:0000313" key="3">
    <source>
        <dbReference type="Proteomes" id="UP001152798"/>
    </source>
</evidence>
<sequence>MDEDRMPKRHYGDTTDRKRSRGTQGPLERVTTLAVRGSCSLVRQSSHGCSRPPIRIPRMDLASADTSSIHLYCGHLTLLVE</sequence>
<protein>
    <submittedName>
        <fullName evidence="2">Uncharacterized protein</fullName>
    </submittedName>
</protein>
<name>A0A9P0HB11_NEZVI</name>
<feature type="compositionally biased region" description="Basic and acidic residues" evidence="1">
    <location>
        <begin position="1"/>
        <end position="17"/>
    </location>
</feature>
<keyword evidence="3" id="KW-1185">Reference proteome</keyword>
<organism evidence="2 3">
    <name type="scientific">Nezara viridula</name>
    <name type="common">Southern green stink bug</name>
    <name type="synonym">Cimex viridulus</name>
    <dbReference type="NCBI Taxonomy" id="85310"/>
    <lineage>
        <taxon>Eukaryota</taxon>
        <taxon>Metazoa</taxon>
        <taxon>Ecdysozoa</taxon>
        <taxon>Arthropoda</taxon>
        <taxon>Hexapoda</taxon>
        <taxon>Insecta</taxon>
        <taxon>Pterygota</taxon>
        <taxon>Neoptera</taxon>
        <taxon>Paraneoptera</taxon>
        <taxon>Hemiptera</taxon>
        <taxon>Heteroptera</taxon>
        <taxon>Panheteroptera</taxon>
        <taxon>Pentatomomorpha</taxon>
        <taxon>Pentatomoidea</taxon>
        <taxon>Pentatomidae</taxon>
        <taxon>Pentatominae</taxon>
        <taxon>Nezara</taxon>
    </lineage>
</organism>
<evidence type="ECO:0000256" key="1">
    <source>
        <dbReference type="SAM" id="MobiDB-lite"/>
    </source>
</evidence>
<dbReference type="EMBL" id="OV725080">
    <property type="protein sequence ID" value="CAH1398925.1"/>
    <property type="molecule type" value="Genomic_DNA"/>
</dbReference>
<proteinExistence type="predicted"/>
<dbReference type="AlphaFoldDB" id="A0A9P0HB11"/>